<evidence type="ECO:0000256" key="1">
    <source>
        <dbReference type="SAM" id="MobiDB-lite"/>
    </source>
</evidence>
<feature type="compositionally biased region" description="Polar residues" evidence="1">
    <location>
        <begin position="180"/>
        <end position="192"/>
    </location>
</feature>
<reference evidence="2 3" key="1">
    <citation type="submission" date="2020-02" db="EMBL/GenBank/DDBJ databases">
        <authorList>
            <person name="Ma Q."/>
            <person name="Huang Y."/>
            <person name="Song X."/>
            <person name="Pei D."/>
        </authorList>
    </citation>
    <scope>NUCLEOTIDE SEQUENCE [LARGE SCALE GENOMIC DNA]</scope>
    <source>
        <strain evidence="2">Sxm20200214</strain>
        <tissue evidence="2">Leaf</tissue>
    </source>
</reference>
<keyword evidence="3" id="KW-1185">Reference proteome</keyword>
<feature type="compositionally biased region" description="Basic and acidic residues" evidence="1">
    <location>
        <begin position="300"/>
        <end position="323"/>
    </location>
</feature>
<feature type="compositionally biased region" description="Polar residues" evidence="1">
    <location>
        <begin position="214"/>
        <end position="226"/>
    </location>
</feature>
<accession>A0A8X7V5H9</accession>
<comment type="caution">
    <text evidence="2">The sequence shown here is derived from an EMBL/GenBank/DDBJ whole genome shotgun (WGS) entry which is preliminary data.</text>
</comment>
<feature type="compositionally biased region" description="Low complexity" evidence="1">
    <location>
        <begin position="379"/>
        <end position="389"/>
    </location>
</feature>
<name>A0A8X7V5H9_BRACI</name>
<dbReference type="EMBL" id="JAAMPC010000007">
    <property type="protein sequence ID" value="KAG2301696.1"/>
    <property type="molecule type" value="Genomic_DNA"/>
</dbReference>
<organism evidence="2 3">
    <name type="scientific">Brassica carinata</name>
    <name type="common">Ethiopian mustard</name>
    <name type="synonym">Abyssinian cabbage</name>
    <dbReference type="NCBI Taxonomy" id="52824"/>
    <lineage>
        <taxon>Eukaryota</taxon>
        <taxon>Viridiplantae</taxon>
        <taxon>Streptophyta</taxon>
        <taxon>Embryophyta</taxon>
        <taxon>Tracheophyta</taxon>
        <taxon>Spermatophyta</taxon>
        <taxon>Magnoliopsida</taxon>
        <taxon>eudicotyledons</taxon>
        <taxon>Gunneridae</taxon>
        <taxon>Pentapetalae</taxon>
        <taxon>rosids</taxon>
        <taxon>malvids</taxon>
        <taxon>Brassicales</taxon>
        <taxon>Brassicaceae</taxon>
        <taxon>Brassiceae</taxon>
        <taxon>Brassica</taxon>
    </lineage>
</organism>
<feature type="compositionally biased region" description="Basic residues" evidence="1">
    <location>
        <begin position="357"/>
        <end position="369"/>
    </location>
</feature>
<gene>
    <name evidence="2" type="ORF">Bca52824_030347</name>
</gene>
<feature type="region of interest" description="Disordered" evidence="1">
    <location>
        <begin position="95"/>
        <end position="421"/>
    </location>
</feature>
<dbReference type="AlphaFoldDB" id="A0A8X7V5H9"/>
<feature type="compositionally biased region" description="Basic and acidic residues" evidence="1">
    <location>
        <begin position="95"/>
        <end position="116"/>
    </location>
</feature>
<proteinExistence type="predicted"/>
<sequence length="521" mass="58316">MDRRYSRSEKGKWQAPPELPAKRLPVRIPANDCDDLIAANRLTIIGRLTNTQIQKPRVVIDFMAQESECPHRPLHAPPPKDRVLGITQSIALQRIEAEKRRHDERRGYRRPEDSHPVSRFHAISSLQSDRNRASEGKPYSRVGEHQRDQSISSRPARSRSDYHRYGAPSLQYRVVEKSKFSSGSSAPHQHSGNRAEGLVNTGSIPKPLPEVEQNMESQRVCTPTRNLTDRLGAPLGEAGSHGPEPRKEITSARNLQSRIEIPSGTKENAHSGSGGKRSALERLAEPSLRKAPSFESGRLQTRESLADEVHQSKQREEETRVQEPVRVSATLRLQDNNEGTSRRASRSIPVDPQSKPATKRKVSSRRRVLRSPLQTLAQRKPSTGRPTTSTRRKLVVDKDPNLPCDKAGTSKSRKKTGPSSTSLHYTHYFSIPPEGLSGGLSLFWNDDTDITILESSPNLVDTEIVHKGVTSFVSFVYGPPATENRAEYWRKLHSMGQNRVSPDPLTTYLYPGNRGPLSFVQ</sequence>
<protein>
    <submittedName>
        <fullName evidence="2">Uncharacterized protein</fullName>
    </submittedName>
</protein>
<dbReference type="Proteomes" id="UP000886595">
    <property type="component" value="Unassembled WGS sequence"/>
</dbReference>
<feature type="compositionally biased region" description="Basic and acidic residues" evidence="1">
    <location>
        <begin position="278"/>
        <end position="288"/>
    </location>
</feature>
<evidence type="ECO:0000313" key="3">
    <source>
        <dbReference type="Proteomes" id="UP000886595"/>
    </source>
</evidence>
<evidence type="ECO:0000313" key="2">
    <source>
        <dbReference type="EMBL" id="KAG2301696.1"/>
    </source>
</evidence>